<keyword evidence="1" id="KW-0328">Glycosyltransferase</keyword>
<name>A0A8T5UY55_9EURY</name>
<sequence>MEVSGICSICGRPGKMYTCTLCGSIICGKCYNIQKAVCKSCESFKTGDSNKSFK</sequence>
<accession>A0A8T5UY55</accession>
<gene>
    <name evidence="1" type="ORF">K8N75_08715</name>
</gene>
<organism evidence="1 2">
    <name type="scientific">Methanobacterium spitsbergense</name>
    <dbReference type="NCBI Taxonomy" id="2874285"/>
    <lineage>
        <taxon>Archaea</taxon>
        <taxon>Methanobacteriati</taxon>
        <taxon>Methanobacteriota</taxon>
        <taxon>Methanomada group</taxon>
        <taxon>Methanobacteria</taxon>
        <taxon>Methanobacteriales</taxon>
        <taxon>Methanobacteriaceae</taxon>
        <taxon>Methanobacterium</taxon>
    </lineage>
</organism>
<keyword evidence="1" id="KW-0808">Transferase</keyword>
<proteinExistence type="predicted"/>
<dbReference type="EMBL" id="JAIOUQ010000009">
    <property type="protein sequence ID" value="MBZ2166120.1"/>
    <property type="molecule type" value="Genomic_DNA"/>
</dbReference>
<evidence type="ECO:0000313" key="1">
    <source>
        <dbReference type="EMBL" id="MBZ2166120.1"/>
    </source>
</evidence>
<dbReference type="InterPro" id="IPR011011">
    <property type="entry name" value="Znf_FYVE_PHD"/>
</dbReference>
<comment type="caution">
    <text evidence="1">The sequence shown here is derived from an EMBL/GenBank/DDBJ whole genome shotgun (WGS) entry which is preliminary data.</text>
</comment>
<keyword evidence="2" id="KW-1185">Reference proteome</keyword>
<dbReference type="AlphaFoldDB" id="A0A8T5UY55"/>
<dbReference type="GO" id="GO:0016757">
    <property type="term" value="F:glycosyltransferase activity"/>
    <property type="evidence" value="ECO:0007669"/>
    <property type="project" value="UniProtKB-KW"/>
</dbReference>
<dbReference type="SUPFAM" id="SSF57903">
    <property type="entry name" value="FYVE/PHD zinc finger"/>
    <property type="match status" value="1"/>
</dbReference>
<reference evidence="2" key="1">
    <citation type="journal article" date="2022" name="Microbiol. Resour. Announc.">
        <title>Draft Genome Sequence of a Methanogenic Archaeon from West Spitsbergen Permafrost.</title>
        <authorList>
            <person name="Trubitsyn V."/>
            <person name="Rivkina E."/>
            <person name="Shcherbakova V."/>
        </authorList>
    </citation>
    <scope>NUCLEOTIDE SEQUENCE [LARGE SCALE GENOMIC DNA]</scope>
    <source>
        <strain evidence="2">VT</strain>
    </source>
</reference>
<dbReference type="Proteomes" id="UP000825933">
    <property type="component" value="Unassembled WGS sequence"/>
</dbReference>
<dbReference type="RefSeq" id="WP_048191144.1">
    <property type="nucleotide sequence ID" value="NZ_JAIOUQ010000009.1"/>
</dbReference>
<protein>
    <submittedName>
        <fullName evidence="1">Orotate phosphoribosyltransferase</fullName>
    </submittedName>
</protein>
<evidence type="ECO:0000313" key="2">
    <source>
        <dbReference type="Proteomes" id="UP000825933"/>
    </source>
</evidence>